<feature type="compositionally biased region" description="Polar residues" evidence="6">
    <location>
        <begin position="346"/>
        <end position="356"/>
    </location>
</feature>
<dbReference type="EMBL" id="JBANAX010000848">
    <property type="protein sequence ID" value="KAL1191615.1"/>
    <property type="molecule type" value="Genomic_DNA"/>
</dbReference>
<protein>
    <recommendedName>
        <fullName evidence="5">Transcription factor</fullName>
        <shortName evidence="5">bHLH transcription factor</shortName>
    </recommendedName>
    <alternativeName>
        <fullName evidence="5">Basic helix-loop-helix protein</fullName>
    </alternativeName>
</protein>
<dbReference type="AlphaFoldDB" id="A0ABD0ZA80"/>
<feature type="region of interest" description="Disordered" evidence="6">
    <location>
        <begin position="560"/>
        <end position="579"/>
    </location>
</feature>
<accession>A0ABD0ZA80</accession>
<dbReference type="Gene3D" id="4.10.280.10">
    <property type="entry name" value="Helix-loop-helix DNA-binding domain"/>
    <property type="match status" value="1"/>
</dbReference>
<dbReference type="GO" id="GO:0005634">
    <property type="term" value="C:nucleus"/>
    <property type="evidence" value="ECO:0007669"/>
    <property type="project" value="UniProtKB-SubCell"/>
</dbReference>
<dbReference type="PANTHER" id="PTHR11514">
    <property type="entry name" value="MYC"/>
    <property type="match status" value="1"/>
</dbReference>
<evidence type="ECO:0000313" key="8">
    <source>
        <dbReference type="EMBL" id="KAL1191615.1"/>
    </source>
</evidence>
<comment type="subcellular location">
    <subcellularLocation>
        <location evidence="1 5">Nucleus</location>
    </subcellularLocation>
</comment>
<gene>
    <name evidence="8" type="ORF">V5N11_003077</name>
</gene>
<dbReference type="FunFam" id="4.10.280.10:FF:000078">
    <property type="entry name" value="Transcription factor bHLH13"/>
    <property type="match status" value="1"/>
</dbReference>
<keyword evidence="4 5" id="KW-0539">Nucleus</keyword>
<dbReference type="Pfam" id="PF00010">
    <property type="entry name" value="HLH"/>
    <property type="match status" value="1"/>
</dbReference>
<feature type="domain" description="BHLH" evidence="7">
    <location>
        <begin position="401"/>
        <end position="450"/>
    </location>
</feature>
<dbReference type="SUPFAM" id="SSF47459">
    <property type="entry name" value="HLH, helix-loop-helix DNA-binding domain"/>
    <property type="match status" value="1"/>
</dbReference>
<evidence type="ECO:0000313" key="9">
    <source>
        <dbReference type="Proteomes" id="UP001558713"/>
    </source>
</evidence>
<dbReference type="CDD" id="cd11449">
    <property type="entry name" value="bHLH_AtAIB_like"/>
    <property type="match status" value="1"/>
</dbReference>
<evidence type="ECO:0000256" key="5">
    <source>
        <dbReference type="RuleBase" id="RU369104"/>
    </source>
</evidence>
<feature type="compositionally biased region" description="Basic and acidic residues" evidence="6">
    <location>
        <begin position="398"/>
        <end position="412"/>
    </location>
</feature>
<dbReference type="InterPro" id="IPR025610">
    <property type="entry name" value="MYC/MYB_N"/>
</dbReference>
<dbReference type="GO" id="GO:0006355">
    <property type="term" value="P:regulation of DNA-templated transcription"/>
    <property type="evidence" value="ECO:0007669"/>
    <property type="project" value="UniProtKB-ARBA"/>
</dbReference>
<proteinExistence type="predicted"/>
<evidence type="ECO:0000256" key="4">
    <source>
        <dbReference type="ARBA" id="ARBA00023242"/>
    </source>
</evidence>
<dbReference type="InterPro" id="IPR011598">
    <property type="entry name" value="bHLH_dom"/>
</dbReference>
<name>A0ABD0ZA80_CARAN</name>
<keyword evidence="9" id="KW-1185">Reference proteome</keyword>
<evidence type="ECO:0000259" key="7">
    <source>
        <dbReference type="PROSITE" id="PS50888"/>
    </source>
</evidence>
<sequence>MNMSELGWNDEEISVASAVLGHLAFDFLRANSNSNQNLFLVMGTDDSLNKKLQNLVEFPNLENFSWNYAIFWQQTMSRSGQQVLGWGDGSVREPNEEEESKAYNFNHLGLEEETWQDMRKRVLQKLHRLFGGSDEDNYAVSLEKVTATEVFFLSSMYFFFNHGEGGPGRCYASGKHVWLSDAANLGSDYCFRSFMTKSAGIRTIVMVPTDAGVLELGSVWSLPESIGVVKSVQALFMRRVTPLPLMVTSNTNMSGGIHKLFGQELNNNSEQGAYACPNKKLDVFRNLDERFTPQSWEGYNHNNNHKVPTFGYTSQRIDVKVQENVNVASEDNNYKMQQIEFAGSSVAASSNPSTNTHLEKSESCTEKRPGSLFPGVGGGTVSVVDEKRPRKRGRKPANGREEPLNHVEAERQRREKLNQRFYALRSVVPNISKMDKASLLGDAISYIKELQEKVKTMETERLGGTENSLSESNAMSTRTVESPEVDIQAVNEKVVVRVVSPLEPHPASGTLQAMSNSEVNIMESKLSLAEDTIFHTFVIKSNNESDPLTKEKILAMVYPETTSTQQPLPSASSQVSGDL</sequence>
<feature type="compositionally biased region" description="Polar residues" evidence="6">
    <location>
        <begin position="465"/>
        <end position="480"/>
    </location>
</feature>
<organism evidence="8 9">
    <name type="scientific">Cardamine amara subsp. amara</name>
    <dbReference type="NCBI Taxonomy" id="228776"/>
    <lineage>
        <taxon>Eukaryota</taxon>
        <taxon>Viridiplantae</taxon>
        <taxon>Streptophyta</taxon>
        <taxon>Embryophyta</taxon>
        <taxon>Tracheophyta</taxon>
        <taxon>Spermatophyta</taxon>
        <taxon>Magnoliopsida</taxon>
        <taxon>eudicotyledons</taxon>
        <taxon>Gunneridae</taxon>
        <taxon>Pentapetalae</taxon>
        <taxon>rosids</taxon>
        <taxon>malvids</taxon>
        <taxon>Brassicales</taxon>
        <taxon>Brassicaceae</taxon>
        <taxon>Cardamineae</taxon>
        <taxon>Cardamine</taxon>
    </lineage>
</organism>
<feature type="region of interest" description="Disordered" evidence="6">
    <location>
        <begin position="345"/>
        <end position="412"/>
    </location>
</feature>
<dbReference type="Proteomes" id="UP001558713">
    <property type="component" value="Unassembled WGS sequence"/>
</dbReference>
<feature type="region of interest" description="Disordered" evidence="6">
    <location>
        <begin position="460"/>
        <end position="483"/>
    </location>
</feature>
<dbReference type="InterPro" id="IPR036638">
    <property type="entry name" value="HLH_DNA-bd_sf"/>
</dbReference>
<comment type="caution">
    <text evidence="8">The sequence shown here is derived from an EMBL/GenBank/DDBJ whole genome shotgun (WGS) entry which is preliminary data.</text>
</comment>
<dbReference type="PANTHER" id="PTHR11514:SF119">
    <property type="entry name" value="TRANSCRIPTION FACTOR ABA-INDUCIBLE BHLH-TYPE"/>
    <property type="match status" value="1"/>
</dbReference>
<evidence type="ECO:0000256" key="1">
    <source>
        <dbReference type="ARBA" id="ARBA00004123"/>
    </source>
</evidence>
<dbReference type="PROSITE" id="PS50888">
    <property type="entry name" value="BHLH"/>
    <property type="match status" value="1"/>
</dbReference>
<dbReference type="SMART" id="SM00353">
    <property type="entry name" value="HLH"/>
    <property type="match status" value="1"/>
</dbReference>
<evidence type="ECO:0000256" key="6">
    <source>
        <dbReference type="SAM" id="MobiDB-lite"/>
    </source>
</evidence>
<evidence type="ECO:0000256" key="2">
    <source>
        <dbReference type="ARBA" id="ARBA00023015"/>
    </source>
</evidence>
<dbReference type="Pfam" id="PF14215">
    <property type="entry name" value="bHLH-MYC_N"/>
    <property type="match status" value="1"/>
</dbReference>
<keyword evidence="3 5" id="KW-0804">Transcription</keyword>
<reference evidence="8 9" key="1">
    <citation type="submission" date="2024-04" db="EMBL/GenBank/DDBJ databases">
        <title>Genome assembly C_amara_ONT_v2.</title>
        <authorList>
            <person name="Yant L."/>
            <person name="Moore C."/>
            <person name="Slenker M."/>
        </authorList>
    </citation>
    <scope>NUCLEOTIDE SEQUENCE [LARGE SCALE GENOMIC DNA]</scope>
    <source>
        <tissue evidence="8">Leaf</tissue>
    </source>
</reference>
<keyword evidence="2 5" id="KW-0805">Transcription regulation</keyword>
<feature type="compositionally biased region" description="Basic and acidic residues" evidence="6">
    <location>
        <begin position="357"/>
        <end position="369"/>
    </location>
</feature>
<evidence type="ECO:0000256" key="3">
    <source>
        <dbReference type="ARBA" id="ARBA00023163"/>
    </source>
</evidence>
<dbReference type="InterPro" id="IPR045084">
    <property type="entry name" value="AIB/MYC-like"/>
</dbReference>